<organism evidence="2 3">
    <name type="scientific">Collinsella aerofaciens</name>
    <dbReference type="NCBI Taxonomy" id="74426"/>
    <lineage>
        <taxon>Bacteria</taxon>
        <taxon>Bacillati</taxon>
        <taxon>Actinomycetota</taxon>
        <taxon>Coriobacteriia</taxon>
        <taxon>Coriobacteriales</taxon>
        <taxon>Coriobacteriaceae</taxon>
        <taxon>Collinsella</taxon>
    </lineage>
</organism>
<feature type="domain" description="PTS EIIA type-2" evidence="1">
    <location>
        <begin position="3"/>
        <end position="157"/>
    </location>
</feature>
<protein>
    <submittedName>
        <fullName evidence="2">Phosphoenolpyruvate-dependent sugar phosphotransferase system, EIIA 2</fullName>
    </submittedName>
</protein>
<dbReference type="PANTHER" id="PTHR47738:SF3">
    <property type="entry name" value="PHOSPHOTRANSFERASE SYSTEM MANNITOL_FRUCTOSE-SPECIFIC IIA DOMAIN CONTAINING PROTEIN"/>
    <property type="match status" value="1"/>
</dbReference>
<evidence type="ECO:0000259" key="1">
    <source>
        <dbReference type="PROSITE" id="PS51094"/>
    </source>
</evidence>
<reference evidence="2 3" key="1">
    <citation type="submission" date="2019-10" db="EMBL/GenBank/DDBJ databases">
        <authorList>
            <person name="Wolf R A."/>
        </authorList>
    </citation>
    <scope>NUCLEOTIDE SEQUENCE [LARGE SCALE GENOMIC DNA]</scope>
    <source>
        <strain evidence="2">Collinsella_aerofaciens_AK_138A</strain>
    </source>
</reference>
<dbReference type="Gene3D" id="3.40.930.10">
    <property type="entry name" value="Mannitol-specific EII, Chain A"/>
    <property type="match status" value="1"/>
</dbReference>
<dbReference type="PANTHER" id="PTHR47738">
    <property type="entry name" value="PTS SYSTEM FRUCTOSE-LIKE EIIA COMPONENT-RELATED"/>
    <property type="match status" value="1"/>
</dbReference>
<gene>
    <name evidence="2" type="ORF">LMKDKBCB_00389</name>
</gene>
<dbReference type="SUPFAM" id="SSF55804">
    <property type="entry name" value="Phoshotransferase/anion transport protein"/>
    <property type="match status" value="1"/>
</dbReference>
<dbReference type="PROSITE" id="PS51094">
    <property type="entry name" value="PTS_EIIA_TYPE_2"/>
    <property type="match status" value="1"/>
</dbReference>
<evidence type="ECO:0000313" key="2">
    <source>
        <dbReference type="EMBL" id="VWM00891.1"/>
    </source>
</evidence>
<dbReference type="GO" id="GO:0016740">
    <property type="term" value="F:transferase activity"/>
    <property type="evidence" value="ECO:0007669"/>
    <property type="project" value="UniProtKB-KW"/>
</dbReference>
<dbReference type="AlphaFoldDB" id="A0A5K1JAI2"/>
<dbReference type="InterPro" id="IPR016152">
    <property type="entry name" value="PTrfase/Anion_transptr"/>
</dbReference>
<evidence type="ECO:0000313" key="3">
    <source>
        <dbReference type="Proteomes" id="UP000330807"/>
    </source>
</evidence>
<keyword evidence="2" id="KW-0670">Pyruvate</keyword>
<dbReference type="RefSeq" id="WP_156063921.1">
    <property type="nucleotide sequence ID" value="NZ_CABWIH010000047.1"/>
</dbReference>
<proteinExistence type="predicted"/>
<dbReference type="InterPro" id="IPR002178">
    <property type="entry name" value="PTS_EIIA_type-2_dom"/>
</dbReference>
<sequence length="159" mass="17881">MSDLLLDPRCVFVSTATSQRDVFVDISSKLEMMGYVKPGFLDALIVREKEYPTGIDMSPIGPGVPSFAVPHTNPEYVNVTRVVPIRFVERIEWHDMVNPEAKFNISFAFMILNHLGDCQANILSRIMDTAKKLGGDGLNELFNQTSEEAIYDTLAPYFM</sequence>
<name>A0A5K1JAI2_9ACTN</name>
<dbReference type="Proteomes" id="UP000330807">
    <property type="component" value="Unassembled WGS sequence"/>
</dbReference>
<dbReference type="InterPro" id="IPR051541">
    <property type="entry name" value="PTS_SugarTrans_NitroReg"/>
</dbReference>
<dbReference type="Pfam" id="PF00359">
    <property type="entry name" value="PTS_EIIA_2"/>
    <property type="match status" value="1"/>
</dbReference>
<dbReference type="EMBL" id="CABWIH010000047">
    <property type="protein sequence ID" value="VWM00891.1"/>
    <property type="molecule type" value="Genomic_DNA"/>
</dbReference>
<accession>A0A5K1JAI2</accession>
<keyword evidence="2" id="KW-0808">Transferase</keyword>